<keyword evidence="2" id="KW-1133">Transmembrane helix</keyword>
<gene>
    <name evidence="3" type="ORF">LIER_01795</name>
</gene>
<dbReference type="AlphaFoldDB" id="A0AAV3NMX9"/>
<keyword evidence="2" id="KW-0812">Transmembrane</keyword>
<keyword evidence="2" id="KW-0472">Membrane</keyword>
<dbReference type="EMBL" id="BAABME010000183">
    <property type="protein sequence ID" value="GAA0140446.1"/>
    <property type="molecule type" value="Genomic_DNA"/>
</dbReference>
<name>A0AAV3NMX9_LITER</name>
<keyword evidence="4" id="KW-1185">Reference proteome</keyword>
<feature type="transmembrane region" description="Helical" evidence="2">
    <location>
        <begin position="64"/>
        <end position="87"/>
    </location>
</feature>
<evidence type="ECO:0000313" key="4">
    <source>
        <dbReference type="Proteomes" id="UP001454036"/>
    </source>
</evidence>
<sequence length="103" mass="11449">MTGVSWGYRTLSNVSLQQQGQNGGVLQPQNSFNTRKPSKGMVSSAREKEKSLHWLCRYLGKTHVGMLILGVLAFISFVTTLLQLLVVRSLLDNHIQLDCIFGS</sequence>
<dbReference type="Proteomes" id="UP001454036">
    <property type="component" value="Unassembled WGS sequence"/>
</dbReference>
<feature type="compositionally biased region" description="Low complexity" evidence="1">
    <location>
        <begin position="19"/>
        <end position="30"/>
    </location>
</feature>
<protein>
    <submittedName>
        <fullName evidence="3">Uncharacterized protein</fullName>
    </submittedName>
</protein>
<comment type="caution">
    <text evidence="3">The sequence shown here is derived from an EMBL/GenBank/DDBJ whole genome shotgun (WGS) entry which is preliminary data.</text>
</comment>
<evidence type="ECO:0000256" key="2">
    <source>
        <dbReference type="SAM" id="Phobius"/>
    </source>
</evidence>
<evidence type="ECO:0000256" key="1">
    <source>
        <dbReference type="SAM" id="MobiDB-lite"/>
    </source>
</evidence>
<accession>A0AAV3NMX9</accession>
<feature type="region of interest" description="Disordered" evidence="1">
    <location>
        <begin position="19"/>
        <end position="45"/>
    </location>
</feature>
<proteinExistence type="predicted"/>
<organism evidence="3 4">
    <name type="scientific">Lithospermum erythrorhizon</name>
    <name type="common">Purple gromwell</name>
    <name type="synonym">Lithospermum officinale var. erythrorhizon</name>
    <dbReference type="NCBI Taxonomy" id="34254"/>
    <lineage>
        <taxon>Eukaryota</taxon>
        <taxon>Viridiplantae</taxon>
        <taxon>Streptophyta</taxon>
        <taxon>Embryophyta</taxon>
        <taxon>Tracheophyta</taxon>
        <taxon>Spermatophyta</taxon>
        <taxon>Magnoliopsida</taxon>
        <taxon>eudicotyledons</taxon>
        <taxon>Gunneridae</taxon>
        <taxon>Pentapetalae</taxon>
        <taxon>asterids</taxon>
        <taxon>lamiids</taxon>
        <taxon>Boraginales</taxon>
        <taxon>Boraginaceae</taxon>
        <taxon>Boraginoideae</taxon>
        <taxon>Lithospermeae</taxon>
        <taxon>Lithospermum</taxon>
    </lineage>
</organism>
<reference evidence="3 4" key="1">
    <citation type="submission" date="2024-01" db="EMBL/GenBank/DDBJ databases">
        <title>The complete chloroplast genome sequence of Lithospermum erythrorhizon: insights into the phylogenetic relationship among Boraginaceae species and the maternal lineages of purple gromwells.</title>
        <authorList>
            <person name="Okada T."/>
            <person name="Watanabe K."/>
        </authorList>
    </citation>
    <scope>NUCLEOTIDE SEQUENCE [LARGE SCALE GENOMIC DNA]</scope>
</reference>
<evidence type="ECO:0000313" key="3">
    <source>
        <dbReference type="EMBL" id="GAA0140446.1"/>
    </source>
</evidence>